<evidence type="ECO:0000313" key="2">
    <source>
        <dbReference type="Proteomes" id="UP000004814"/>
    </source>
</evidence>
<proteinExistence type="predicted"/>
<dbReference type="Proteomes" id="UP000004814">
    <property type="component" value="Unassembled WGS sequence"/>
</dbReference>
<name>B1TCL4_9BURK</name>
<accession>B1TCL4</accession>
<sequence length="170" mass="18179">MTRVDQERRLRRAIAELARCRIEDIESIWAMLPGADRERLRPLLADASSAVAGAPISPAIAPDTGAGSGADRLARAFAAMPVELAARLAAGLDDAERTRALARLPDERRRALAGCIETRTTGFRISPRAGDALRDAVLAIDPPADAALPASPAAPRTLRARFRSLVGKRR</sequence>
<protein>
    <submittedName>
        <fullName evidence="1">Uncharacterized protein</fullName>
    </submittedName>
</protein>
<comment type="caution">
    <text evidence="1">The sequence shown here is derived from an EMBL/GenBank/DDBJ whole genome shotgun (WGS) entry which is preliminary data.</text>
</comment>
<organism evidence="1 2">
    <name type="scientific">Burkholderia ambifaria MEX-5</name>
    <dbReference type="NCBI Taxonomy" id="396597"/>
    <lineage>
        <taxon>Bacteria</taxon>
        <taxon>Pseudomonadati</taxon>
        <taxon>Pseudomonadota</taxon>
        <taxon>Betaproteobacteria</taxon>
        <taxon>Burkholderiales</taxon>
        <taxon>Burkholderiaceae</taxon>
        <taxon>Burkholderia</taxon>
        <taxon>Burkholderia cepacia complex</taxon>
    </lineage>
</organism>
<gene>
    <name evidence="1" type="ORF">BamMEX5DRAFT_5530</name>
</gene>
<reference evidence="1 2" key="1">
    <citation type="submission" date="2008-03" db="EMBL/GenBank/DDBJ databases">
        <title>Sequencing of the draft genome and assembly of Burkholderia ambifaria MEX-5.</title>
        <authorList>
            <consortium name="US DOE Joint Genome Institute (JGI-PGF)"/>
            <person name="Copeland A."/>
            <person name="Lucas S."/>
            <person name="Lapidus A."/>
            <person name="Glavina del Rio T."/>
            <person name="Dalin E."/>
            <person name="Tice H."/>
            <person name="Bruce D."/>
            <person name="Goodwin L."/>
            <person name="Pitluck S."/>
            <person name="Larimer F."/>
            <person name="Land M.L."/>
            <person name="Hauser L."/>
            <person name="Tiedje J."/>
            <person name="Richardson P."/>
        </authorList>
    </citation>
    <scope>NUCLEOTIDE SEQUENCE [LARGE SCALE GENOMIC DNA]</scope>
    <source>
        <strain evidence="1 2">MEX-5</strain>
    </source>
</reference>
<evidence type="ECO:0000313" key="1">
    <source>
        <dbReference type="EMBL" id="EDT38686.1"/>
    </source>
</evidence>
<dbReference type="AlphaFoldDB" id="B1TCL4"/>
<dbReference type="EMBL" id="ABLK01000258">
    <property type="protein sequence ID" value="EDT38686.1"/>
    <property type="molecule type" value="Genomic_DNA"/>
</dbReference>
<dbReference type="PATRIC" id="fig|396597.7.peg.2065"/>